<feature type="region of interest" description="Disordered" evidence="11">
    <location>
        <begin position="146"/>
        <end position="165"/>
    </location>
</feature>
<reference evidence="12" key="3">
    <citation type="submission" date="2025-08" db="UniProtKB">
        <authorList>
            <consortium name="Ensembl"/>
        </authorList>
    </citation>
    <scope>IDENTIFICATION</scope>
</reference>
<evidence type="ECO:0000256" key="4">
    <source>
        <dbReference type="ARBA" id="ARBA00009371"/>
    </source>
</evidence>
<dbReference type="GO" id="GO:0034454">
    <property type="term" value="P:microtubule anchoring at centrosome"/>
    <property type="evidence" value="ECO:0000318"/>
    <property type="project" value="GO_Central"/>
</dbReference>
<evidence type="ECO:0000256" key="9">
    <source>
        <dbReference type="ARBA" id="ARBA00023212"/>
    </source>
</evidence>
<dbReference type="PANTHER" id="PTHR31539">
    <property type="entry name" value="CENTROSOMAL PROTEIN OF 19K CEP19"/>
    <property type="match status" value="1"/>
</dbReference>
<reference evidence="13" key="1">
    <citation type="journal article" date="2002" name="Science">
        <title>The draft genome of Ciona intestinalis: insights into chordate and vertebrate origins.</title>
        <authorList>
            <person name="Dehal P."/>
            <person name="Satou Y."/>
            <person name="Campbell R.K."/>
            <person name="Chapman J."/>
            <person name="Degnan B."/>
            <person name="De Tomaso A."/>
            <person name="Davidson B."/>
            <person name="Di Gregorio A."/>
            <person name="Gelpke M."/>
            <person name="Goodstein D.M."/>
            <person name="Harafuji N."/>
            <person name="Hastings K.E."/>
            <person name="Ho I."/>
            <person name="Hotta K."/>
            <person name="Huang W."/>
            <person name="Kawashima T."/>
            <person name="Lemaire P."/>
            <person name="Martinez D."/>
            <person name="Meinertzhagen I.A."/>
            <person name="Necula S."/>
            <person name="Nonaka M."/>
            <person name="Putnam N."/>
            <person name="Rash S."/>
            <person name="Saiga H."/>
            <person name="Satake M."/>
            <person name="Terry A."/>
            <person name="Yamada L."/>
            <person name="Wang H.G."/>
            <person name="Awazu S."/>
            <person name="Azumi K."/>
            <person name="Boore J."/>
            <person name="Branno M."/>
            <person name="Chin-Bow S."/>
            <person name="DeSantis R."/>
            <person name="Doyle S."/>
            <person name="Francino P."/>
            <person name="Keys D.N."/>
            <person name="Haga S."/>
            <person name="Hayashi H."/>
            <person name="Hino K."/>
            <person name="Imai K.S."/>
            <person name="Inaba K."/>
            <person name="Kano S."/>
            <person name="Kobayashi K."/>
            <person name="Kobayashi M."/>
            <person name="Lee B.I."/>
            <person name="Makabe K.W."/>
            <person name="Manohar C."/>
            <person name="Matassi G."/>
            <person name="Medina M."/>
            <person name="Mochizuki Y."/>
            <person name="Mount S."/>
            <person name="Morishita T."/>
            <person name="Miura S."/>
            <person name="Nakayama A."/>
            <person name="Nishizaka S."/>
            <person name="Nomoto H."/>
            <person name="Ohta F."/>
            <person name="Oishi K."/>
            <person name="Rigoutsos I."/>
            <person name="Sano M."/>
            <person name="Sasaki A."/>
            <person name="Sasakura Y."/>
            <person name="Shoguchi E."/>
            <person name="Shin-i T."/>
            <person name="Spagnuolo A."/>
            <person name="Stainier D."/>
            <person name="Suzuki M.M."/>
            <person name="Tassy O."/>
            <person name="Takatori N."/>
            <person name="Tokuoka M."/>
            <person name="Yagi K."/>
            <person name="Yoshizaki F."/>
            <person name="Wada S."/>
            <person name="Zhang C."/>
            <person name="Hyatt P.D."/>
            <person name="Larimer F."/>
            <person name="Detter C."/>
            <person name="Doggett N."/>
            <person name="Glavina T."/>
            <person name="Hawkins T."/>
            <person name="Richardson P."/>
            <person name="Lucas S."/>
            <person name="Kohara Y."/>
            <person name="Levine M."/>
            <person name="Satoh N."/>
            <person name="Rokhsar D.S."/>
        </authorList>
    </citation>
    <scope>NUCLEOTIDE SEQUENCE [LARGE SCALE GENOMIC DNA]</scope>
</reference>
<dbReference type="HOGENOM" id="CLU_113348_0_0_1"/>
<organism evidence="12 13">
    <name type="scientific">Ciona intestinalis</name>
    <name type="common">Transparent sea squirt</name>
    <name type="synonym">Ascidia intestinalis</name>
    <dbReference type="NCBI Taxonomy" id="7719"/>
    <lineage>
        <taxon>Eukaryota</taxon>
        <taxon>Metazoa</taxon>
        <taxon>Chordata</taxon>
        <taxon>Tunicata</taxon>
        <taxon>Ascidiacea</taxon>
        <taxon>Phlebobranchia</taxon>
        <taxon>Cionidae</taxon>
        <taxon>Ciona</taxon>
    </lineage>
</organism>
<dbReference type="InterPro" id="IPR029412">
    <property type="entry name" value="CEP19"/>
</dbReference>
<evidence type="ECO:0000256" key="5">
    <source>
        <dbReference type="ARBA" id="ARBA00022015"/>
    </source>
</evidence>
<feature type="compositionally biased region" description="Acidic residues" evidence="11">
    <location>
        <begin position="154"/>
        <end position="165"/>
    </location>
</feature>
<evidence type="ECO:0000313" key="13">
    <source>
        <dbReference type="Proteomes" id="UP000008144"/>
    </source>
</evidence>
<dbReference type="Proteomes" id="UP000008144">
    <property type="component" value="Chromosome 7"/>
</dbReference>
<evidence type="ECO:0000256" key="7">
    <source>
        <dbReference type="ARBA" id="ARBA00022794"/>
    </source>
</evidence>
<keyword evidence="10" id="KW-0966">Cell projection</keyword>
<accession>F6YSJ8</accession>
<keyword evidence="7" id="KW-0970">Cilium biogenesis/degradation</keyword>
<keyword evidence="13" id="KW-1185">Reference proteome</keyword>
<sequence>VMYKVKKCGLKLKPPSLIVEYEDLSSHKQRCRTMPIRNFKKTSNISRAAEELKKNPRHQMLLKDVSQLQVEKMLLIIQETLKGASLDDAISNAQSALTVDPNLDLNKLDESKVEQAKRIMDEGFEQNQLKPGDEDFQYDVEVDFDNVGPVESSGWDDDNSEDNEF</sequence>
<proteinExistence type="inferred from homology"/>
<reference evidence="12" key="2">
    <citation type="journal article" date="2008" name="Genome Biol.">
        <title>Improved genome assembly and evidence-based global gene model set for the chordate Ciona intestinalis: new insight into intron and operon populations.</title>
        <authorList>
            <person name="Satou Y."/>
            <person name="Mineta K."/>
            <person name="Ogasawara M."/>
            <person name="Sasakura Y."/>
            <person name="Shoguchi E."/>
            <person name="Ueno K."/>
            <person name="Yamada L."/>
            <person name="Matsumoto J."/>
            <person name="Wasserscheid J."/>
            <person name="Dewar K."/>
            <person name="Wiley G.B."/>
            <person name="Macmil S.L."/>
            <person name="Roe B.A."/>
            <person name="Zeller R.W."/>
            <person name="Hastings K.E."/>
            <person name="Lemaire P."/>
            <person name="Lindquist E."/>
            <person name="Endo T."/>
            <person name="Hotta K."/>
            <person name="Inaba K."/>
        </authorList>
    </citation>
    <scope>NUCLEOTIDE SEQUENCE [LARGE SCALE GENOMIC DNA]</scope>
    <source>
        <strain evidence="12">wild type</strain>
    </source>
</reference>
<name>F6YSJ8_CIOIN</name>
<dbReference type="OMA" id="AKKCGIQ"/>
<keyword evidence="8" id="KW-0969">Cilium</keyword>
<dbReference type="GO" id="GO:0000922">
    <property type="term" value="C:spindle pole"/>
    <property type="evidence" value="ECO:0000318"/>
    <property type="project" value="GO_Central"/>
</dbReference>
<evidence type="ECO:0000256" key="1">
    <source>
        <dbReference type="ARBA" id="ARBA00004114"/>
    </source>
</evidence>
<dbReference type="GO" id="GO:0005814">
    <property type="term" value="C:centriole"/>
    <property type="evidence" value="ECO:0000318"/>
    <property type="project" value="GO_Central"/>
</dbReference>
<dbReference type="EMBL" id="EAAA01002378">
    <property type="status" value="NOT_ANNOTATED_CDS"/>
    <property type="molecule type" value="Genomic_DNA"/>
</dbReference>
<dbReference type="Ensembl" id="ENSCINT00000007342.3">
    <property type="protein sequence ID" value="ENSCINP00000007342.3"/>
    <property type="gene ID" value="ENSCING00000003568.3"/>
</dbReference>
<evidence type="ECO:0000313" key="12">
    <source>
        <dbReference type="Ensembl" id="ENSCINP00000007342.3"/>
    </source>
</evidence>
<dbReference type="STRING" id="7719.ENSCINP00000007342"/>
<dbReference type="GO" id="GO:0036064">
    <property type="term" value="C:ciliary basal body"/>
    <property type="evidence" value="ECO:0000318"/>
    <property type="project" value="GO_Central"/>
</dbReference>
<dbReference type="PANTHER" id="PTHR31539:SF1">
    <property type="entry name" value="CENTROSOMAL PROTEIN OF 19 KDA"/>
    <property type="match status" value="1"/>
</dbReference>
<dbReference type="AlphaFoldDB" id="F6YSJ8"/>
<keyword evidence="6" id="KW-0963">Cytoplasm</keyword>
<dbReference type="Pfam" id="PF14933">
    <property type="entry name" value="CEP19"/>
    <property type="match status" value="1"/>
</dbReference>
<protein>
    <recommendedName>
        <fullName evidence="5">Centrosomal protein of 19 kDa</fullName>
    </recommendedName>
</protein>
<evidence type="ECO:0000256" key="2">
    <source>
        <dbReference type="ARBA" id="ARBA00004120"/>
    </source>
</evidence>
<dbReference type="GO" id="GO:0097712">
    <property type="term" value="P:vesicle targeting, trans-Golgi to periciliary membrane compartment"/>
    <property type="evidence" value="ECO:0000318"/>
    <property type="project" value="GO_Central"/>
</dbReference>
<gene>
    <name evidence="12" type="primary">LOC100180617</name>
</gene>
<evidence type="ECO:0000256" key="10">
    <source>
        <dbReference type="ARBA" id="ARBA00023273"/>
    </source>
</evidence>
<dbReference type="GeneTree" id="ENSGT00390000016356"/>
<dbReference type="InParanoid" id="F6YSJ8"/>
<comment type="subcellular location">
    <subcellularLocation>
        <location evidence="2">Cytoplasm</location>
        <location evidence="2">Cytoskeleton</location>
        <location evidence="2">Cilium basal body</location>
    </subcellularLocation>
    <subcellularLocation>
        <location evidence="1">Cytoplasm</location>
        <location evidence="1">Cytoskeleton</location>
        <location evidence="1">Microtubule organizing center</location>
        <location evidence="1">Centrosome</location>
        <location evidence="1">Centriole</location>
    </subcellularLocation>
    <subcellularLocation>
        <location evidence="3">Cytoplasm</location>
        <location evidence="3">Cytoskeleton</location>
        <location evidence="3">Spindle</location>
    </subcellularLocation>
</comment>
<evidence type="ECO:0000256" key="11">
    <source>
        <dbReference type="SAM" id="MobiDB-lite"/>
    </source>
</evidence>
<dbReference type="GO" id="GO:0005813">
    <property type="term" value="C:centrosome"/>
    <property type="evidence" value="ECO:0000318"/>
    <property type="project" value="GO_Central"/>
</dbReference>
<evidence type="ECO:0000256" key="8">
    <source>
        <dbReference type="ARBA" id="ARBA00023069"/>
    </source>
</evidence>
<evidence type="ECO:0000256" key="6">
    <source>
        <dbReference type="ARBA" id="ARBA00022490"/>
    </source>
</evidence>
<reference evidence="12" key="4">
    <citation type="submission" date="2025-09" db="UniProtKB">
        <authorList>
            <consortium name="Ensembl"/>
        </authorList>
    </citation>
    <scope>IDENTIFICATION</scope>
</reference>
<evidence type="ECO:0000256" key="3">
    <source>
        <dbReference type="ARBA" id="ARBA00004186"/>
    </source>
</evidence>
<keyword evidence="9" id="KW-0206">Cytoskeleton</keyword>
<comment type="similarity">
    <text evidence="4">Belongs to the CEP19 family.</text>
</comment>